<dbReference type="Pfam" id="PF03550">
    <property type="entry name" value="LolB"/>
    <property type="match status" value="1"/>
</dbReference>
<evidence type="ECO:0000256" key="12">
    <source>
        <dbReference type="ARBA" id="ARBA00023288"/>
    </source>
</evidence>
<comment type="caution">
    <text evidence="14">The sequence shown here is derived from an EMBL/GenBank/DDBJ whole genome shotgun (WGS) entry which is preliminary data.</text>
</comment>
<evidence type="ECO:0000256" key="4">
    <source>
        <dbReference type="ARBA" id="ARBA00016202"/>
    </source>
</evidence>
<protein>
    <recommendedName>
        <fullName evidence="4">Outer-membrane lipoprotein LolB</fullName>
    </recommendedName>
</protein>
<keyword evidence="11" id="KW-0998">Cell outer membrane</keyword>
<dbReference type="Proteomes" id="UP000078446">
    <property type="component" value="Unassembled WGS sequence"/>
</dbReference>
<reference evidence="14 15" key="1">
    <citation type="journal article" date="2016" name="Genome Biol. Evol.">
        <title>Comparative Genomic Analyses of the Moraxella catarrhalis Serosensitive and Seroresistant Lineages Demonstrate Their Independent Evolution.</title>
        <authorList>
            <person name="Earl J.P."/>
            <person name="de Vries S.P."/>
            <person name="Ahmed A."/>
            <person name="Powell E."/>
            <person name="Schultz M.P."/>
            <person name="Hermans P.W."/>
            <person name="Hill D.J."/>
            <person name="Zhou Z."/>
            <person name="Constantinidou C.I."/>
            <person name="Hu F.Z."/>
            <person name="Bootsma H.J."/>
            <person name="Ehrlich G.D."/>
        </authorList>
    </citation>
    <scope>NUCLEOTIDE SEQUENCE [LARGE SCALE GENOMIC DNA]</scope>
    <source>
        <strain evidence="14 15">Z7574</strain>
    </source>
</reference>
<dbReference type="Gene3D" id="2.50.20.10">
    <property type="entry name" value="Lipoprotein localisation LolA/LolB/LppX"/>
    <property type="match status" value="1"/>
</dbReference>
<proteinExistence type="inferred from homology"/>
<evidence type="ECO:0000256" key="13">
    <source>
        <dbReference type="SAM" id="SignalP"/>
    </source>
</evidence>
<feature type="signal peptide" evidence="13">
    <location>
        <begin position="1"/>
        <end position="22"/>
    </location>
</feature>
<evidence type="ECO:0000256" key="7">
    <source>
        <dbReference type="ARBA" id="ARBA00022927"/>
    </source>
</evidence>
<comment type="subcellular location">
    <subcellularLocation>
        <location evidence="1">Cell outer membrane</location>
        <topology evidence="1">Lipid-anchor</topology>
    </subcellularLocation>
</comment>
<dbReference type="CDD" id="cd16326">
    <property type="entry name" value="LolB"/>
    <property type="match status" value="1"/>
</dbReference>
<dbReference type="AlphaFoldDB" id="A0A7Z0UX43"/>
<dbReference type="GO" id="GO:0009279">
    <property type="term" value="C:cell outer membrane"/>
    <property type="evidence" value="ECO:0007669"/>
    <property type="project" value="UniProtKB-SubCell"/>
</dbReference>
<keyword evidence="10" id="KW-0143">Chaperone</keyword>
<gene>
    <name evidence="14" type="ORF">AO382_2033</name>
</gene>
<evidence type="ECO:0000256" key="2">
    <source>
        <dbReference type="ARBA" id="ARBA00009696"/>
    </source>
</evidence>
<evidence type="ECO:0000256" key="1">
    <source>
        <dbReference type="ARBA" id="ARBA00004459"/>
    </source>
</evidence>
<keyword evidence="6 13" id="KW-0732">Signal</keyword>
<keyword evidence="7" id="KW-0653">Protein transport</keyword>
<dbReference type="EMBL" id="LXHE01000022">
    <property type="protein sequence ID" value="OAU99388.1"/>
    <property type="molecule type" value="Genomic_DNA"/>
</dbReference>
<evidence type="ECO:0000256" key="5">
    <source>
        <dbReference type="ARBA" id="ARBA00022448"/>
    </source>
</evidence>
<dbReference type="InterPro" id="IPR004565">
    <property type="entry name" value="OM_lipoprot_LolB"/>
</dbReference>
<evidence type="ECO:0000313" key="14">
    <source>
        <dbReference type="EMBL" id="OAU99388.1"/>
    </source>
</evidence>
<keyword evidence="8" id="KW-0472">Membrane</keyword>
<evidence type="ECO:0000256" key="3">
    <source>
        <dbReference type="ARBA" id="ARBA00011245"/>
    </source>
</evidence>
<keyword evidence="9" id="KW-0564">Palmitate</keyword>
<sequence>MKKIAFAALSVSVLLLSACTNIQPSTQTPTTLPTADTPLKFAITGKIGVVTTTPEGRQAGSAFYAWAQEDNRFSIDLTGALGIGATQIRYNGTTAALDSERTGTMTADTPEALLLTATGWQAPISQLPHWILGRSAPDDSVADYDGSGRLVHAANGAWRAQFDYDKSSLPSRLRITHTDQHSVTMTMVHQ</sequence>
<dbReference type="SUPFAM" id="SSF89392">
    <property type="entry name" value="Prokaryotic lipoproteins and lipoprotein localization factors"/>
    <property type="match status" value="1"/>
</dbReference>
<dbReference type="GO" id="GO:0015031">
    <property type="term" value="P:protein transport"/>
    <property type="evidence" value="ECO:0007669"/>
    <property type="project" value="UniProtKB-KW"/>
</dbReference>
<keyword evidence="12 14" id="KW-0449">Lipoprotein</keyword>
<comment type="similarity">
    <text evidence="2">Belongs to the LolB family.</text>
</comment>
<evidence type="ECO:0000256" key="10">
    <source>
        <dbReference type="ARBA" id="ARBA00023186"/>
    </source>
</evidence>
<dbReference type="PROSITE" id="PS51257">
    <property type="entry name" value="PROKAR_LIPOPROTEIN"/>
    <property type="match status" value="1"/>
</dbReference>
<evidence type="ECO:0000256" key="11">
    <source>
        <dbReference type="ARBA" id="ARBA00023237"/>
    </source>
</evidence>
<name>A0A7Z0UX43_MORCA</name>
<evidence type="ECO:0000313" key="15">
    <source>
        <dbReference type="Proteomes" id="UP000078446"/>
    </source>
</evidence>
<dbReference type="RefSeq" id="WP_064620376.1">
    <property type="nucleotide sequence ID" value="NZ_LXHE01000022.1"/>
</dbReference>
<comment type="subunit">
    <text evidence="3">Monomer.</text>
</comment>
<evidence type="ECO:0000256" key="6">
    <source>
        <dbReference type="ARBA" id="ARBA00022729"/>
    </source>
</evidence>
<keyword evidence="5" id="KW-0813">Transport</keyword>
<evidence type="ECO:0000256" key="8">
    <source>
        <dbReference type="ARBA" id="ARBA00023136"/>
    </source>
</evidence>
<feature type="chain" id="PRO_5031386665" description="Outer-membrane lipoprotein LolB" evidence="13">
    <location>
        <begin position="23"/>
        <end position="190"/>
    </location>
</feature>
<accession>A0A7Z0UX43</accession>
<evidence type="ECO:0000256" key="9">
    <source>
        <dbReference type="ARBA" id="ARBA00023139"/>
    </source>
</evidence>
<dbReference type="InterPro" id="IPR029046">
    <property type="entry name" value="LolA/LolB/LppX"/>
</dbReference>
<organism evidence="14 15">
    <name type="scientific">Moraxella catarrhalis</name>
    <name type="common">Branhamella catarrhalis</name>
    <dbReference type="NCBI Taxonomy" id="480"/>
    <lineage>
        <taxon>Bacteria</taxon>
        <taxon>Pseudomonadati</taxon>
        <taxon>Pseudomonadota</taxon>
        <taxon>Gammaproteobacteria</taxon>
        <taxon>Moraxellales</taxon>
        <taxon>Moraxellaceae</taxon>
        <taxon>Moraxella</taxon>
    </lineage>
</organism>